<reference evidence="2" key="1">
    <citation type="submission" date="2021-02" db="EMBL/GenBank/DDBJ databases">
        <authorList>
            <person name="Nowell W R."/>
        </authorList>
    </citation>
    <scope>NUCLEOTIDE SEQUENCE</scope>
</reference>
<dbReference type="EMBL" id="CAJOBQ010000933">
    <property type="protein sequence ID" value="CAF4435941.1"/>
    <property type="molecule type" value="Genomic_DNA"/>
</dbReference>
<comment type="caution">
    <text evidence="2">The sequence shown here is derived from an EMBL/GenBank/DDBJ whole genome shotgun (WGS) entry which is preliminary data.</text>
</comment>
<keyword evidence="1" id="KW-1133">Transmembrane helix</keyword>
<feature type="transmembrane region" description="Helical" evidence="1">
    <location>
        <begin position="54"/>
        <end position="81"/>
    </location>
</feature>
<dbReference type="Proteomes" id="UP000663862">
    <property type="component" value="Unassembled WGS sequence"/>
</dbReference>
<accession>A0A820RHQ1</accession>
<keyword evidence="1" id="KW-0812">Transmembrane</keyword>
<evidence type="ECO:0000256" key="1">
    <source>
        <dbReference type="SAM" id="Phobius"/>
    </source>
</evidence>
<organism evidence="2 3">
    <name type="scientific">Rotaria socialis</name>
    <dbReference type="NCBI Taxonomy" id="392032"/>
    <lineage>
        <taxon>Eukaryota</taxon>
        <taxon>Metazoa</taxon>
        <taxon>Spiralia</taxon>
        <taxon>Gnathifera</taxon>
        <taxon>Rotifera</taxon>
        <taxon>Eurotatoria</taxon>
        <taxon>Bdelloidea</taxon>
        <taxon>Philodinida</taxon>
        <taxon>Philodinidae</taxon>
        <taxon>Rotaria</taxon>
    </lineage>
</organism>
<protein>
    <submittedName>
        <fullName evidence="2">Uncharacterized protein</fullName>
    </submittedName>
</protein>
<keyword evidence="1" id="KW-0472">Membrane</keyword>
<evidence type="ECO:0000313" key="2">
    <source>
        <dbReference type="EMBL" id="CAF4435941.1"/>
    </source>
</evidence>
<dbReference type="AlphaFoldDB" id="A0A820RHQ1"/>
<sequence length="204" mass="21611">MGKSPNEMDNCPFAPPLAMPLIMTDRDGLIAAQLYAQEAQSPTNKKVWYGSLKFIAAGACAMLVMLIIGATIVLSLIPVYLQKKDLTVIATCSTCSVDVYNKFTYIGTVYNQNVGYYSCAQFCAGSLTGGASGADDPTYNYINDTASSLGGVSYSCYLAQRGVSNCVNSYGSFTTQSGLFDLGNSGVCSSPYAAYRCCCRSNSG</sequence>
<name>A0A820RHQ1_9BILA</name>
<proteinExistence type="predicted"/>
<gene>
    <name evidence="2" type="ORF">TSG867_LOCUS15756</name>
</gene>
<evidence type="ECO:0000313" key="3">
    <source>
        <dbReference type="Proteomes" id="UP000663862"/>
    </source>
</evidence>